<dbReference type="RefSeq" id="WP_242382957.1">
    <property type="nucleotide sequence ID" value="NZ_JAKRKC020000001.1"/>
</dbReference>
<dbReference type="EMBL" id="JAKRKC020000001">
    <property type="protein sequence ID" value="MCK2217019.1"/>
    <property type="molecule type" value="Genomic_DNA"/>
</dbReference>
<evidence type="ECO:0008006" key="4">
    <source>
        <dbReference type="Google" id="ProtNLM"/>
    </source>
</evidence>
<dbReference type="Proteomes" id="UP001317259">
    <property type="component" value="Unassembled WGS sequence"/>
</dbReference>
<evidence type="ECO:0000256" key="1">
    <source>
        <dbReference type="SAM" id="SignalP"/>
    </source>
</evidence>
<protein>
    <recommendedName>
        <fullName evidence="4">Lipoprotein</fullName>
    </recommendedName>
</protein>
<keyword evidence="3" id="KW-1185">Reference proteome</keyword>
<proteinExistence type="predicted"/>
<evidence type="ECO:0000313" key="2">
    <source>
        <dbReference type="EMBL" id="MCK2217019.1"/>
    </source>
</evidence>
<evidence type="ECO:0000313" key="3">
    <source>
        <dbReference type="Proteomes" id="UP001317259"/>
    </source>
</evidence>
<feature type="signal peptide" evidence="1">
    <location>
        <begin position="1"/>
        <end position="24"/>
    </location>
</feature>
<reference evidence="2 3" key="1">
    <citation type="submission" date="2022-04" db="EMBL/GenBank/DDBJ databases">
        <title>Genome draft of Actinomadura sp. ATCC 31491.</title>
        <authorList>
            <person name="Shi X."/>
            <person name="Du Y."/>
        </authorList>
    </citation>
    <scope>NUCLEOTIDE SEQUENCE [LARGE SCALE GENOMIC DNA]</scope>
    <source>
        <strain evidence="2 3">ATCC 31491</strain>
    </source>
</reference>
<accession>A0ABT0FXN3</accession>
<organism evidence="2 3">
    <name type="scientific">Actinomadura luzonensis</name>
    <dbReference type="NCBI Taxonomy" id="2805427"/>
    <lineage>
        <taxon>Bacteria</taxon>
        <taxon>Bacillati</taxon>
        <taxon>Actinomycetota</taxon>
        <taxon>Actinomycetes</taxon>
        <taxon>Streptosporangiales</taxon>
        <taxon>Thermomonosporaceae</taxon>
        <taxon>Actinomadura</taxon>
    </lineage>
</organism>
<name>A0ABT0FXN3_9ACTN</name>
<dbReference type="PROSITE" id="PS51257">
    <property type="entry name" value="PROKAR_LIPOPROTEIN"/>
    <property type="match status" value="1"/>
</dbReference>
<keyword evidence="1" id="KW-0732">Signal</keyword>
<feature type="chain" id="PRO_5046505783" description="Lipoprotein" evidence="1">
    <location>
        <begin position="25"/>
        <end position="167"/>
    </location>
</feature>
<sequence length="167" mass="17370">MRSRYLSVVAAALLLASAACTSEAAPALRSPGPAATGAAAAAPCTPARVVDAEPPVWANAGFTPGTKVRYAASESGDMLAVLFGYPLYSPPLPDRANKVLWRSRAPLVPSDPLLIEARLGGTGPPTRIKVLGGPGPSYVDVPSPGCWRLKLTWSSRTDSIDLEYAGR</sequence>
<comment type="caution">
    <text evidence="2">The sequence shown here is derived from an EMBL/GenBank/DDBJ whole genome shotgun (WGS) entry which is preliminary data.</text>
</comment>
<gene>
    <name evidence="2" type="ORF">MF672_024970</name>
</gene>